<reference evidence="7 8" key="1">
    <citation type="journal article" date="2016" name="Nat. Commun.">
        <title>Thousands of microbial genomes shed light on interconnected biogeochemical processes in an aquifer system.</title>
        <authorList>
            <person name="Anantharaman K."/>
            <person name="Brown C.T."/>
            <person name="Hug L.A."/>
            <person name="Sharon I."/>
            <person name="Castelle C.J."/>
            <person name="Probst A.J."/>
            <person name="Thomas B.C."/>
            <person name="Singh A."/>
            <person name="Wilkins M.J."/>
            <person name="Karaoz U."/>
            <person name="Brodie E.L."/>
            <person name="Williams K.H."/>
            <person name="Hubbard S.S."/>
            <person name="Banfield J.F."/>
        </authorList>
    </citation>
    <scope>NUCLEOTIDE SEQUENCE [LARGE SCALE GENOMIC DNA]</scope>
</reference>
<dbReference type="InterPro" id="IPR007627">
    <property type="entry name" value="RNA_pol_sigma70_r2"/>
</dbReference>
<proteinExistence type="inferred from homology"/>
<evidence type="ECO:0000313" key="7">
    <source>
        <dbReference type="EMBL" id="OGG07026.1"/>
    </source>
</evidence>
<dbReference type="SUPFAM" id="SSF88946">
    <property type="entry name" value="Sigma2 domain of RNA polymerase sigma factors"/>
    <property type="match status" value="1"/>
</dbReference>
<dbReference type="InterPro" id="IPR013325">
    <property type="entry name" value="RNA_pol_sigma_r2"/>
</dbReference>
<name>A0A1F5Z3M1_9BACT</name>
<gene>
    <name evidence="7" type="ORF">A2777_04120</name>
</gene>
<accession>A0A1F5Z3M1</accession>
<dbReference type="NCBIfam" id="TIGR02937">
    <property type="entry name" value="sigma70-ECF"/>
    <property type="match status" value="1"/>
</dbReference>
<sequence length="303" mass="34449">MPRKEEFQQADIFVEEKIQPVNDGKIGSPFNGAVDAVVSQPGEKTINEPDGTVRTNNGSGVNNKPNEITINSGNGHQPDELRGEINFPPPDEINGRDEGKNDEIIFHQAKNKSIVPNGRGDNGKKQAITKGEIDFNKLSKLYEKNKVLVTGYLYNHLKNRSTAEELASEVWLRVITNIGRFRAENDGSFKAWLMRITSNLLVDHYRTSVHRNHVELEDYKVTDNKIEDIEEKIDRSELFELIDSIVRNLSGDDVEIFQLMRKNLSSSEIGVIINKKPGAVRVWKHRLLGKIRERLDELGIYDY</sequence>
<evidence type="ECO:0000256" key="1">
    <source>
        <dbReference type="ARBA" id="ARBA00010641"/>
    </source>
</evidence>
<evidence type="ECO:0000259" key="6">
    <source>
        <dbReference type="Pfam" id="PF04542"/>
    </source>
</evidence>
<dbReference type="Gene3D" id="1.10.10.10">
    <property type="entry name" value="Winged helix-like DNA-binding domain superfamily/Winged helix DNA-binding domain"/>
    <property type="match status" value="1"/>
</dbReference>
<evidence type="ECO:0000256" key="2">
    <source>
        <dbReference type="ARBA" id="ARBA00023015"/>
    </source>
</evidence>
<dbReference type="InterPro" id="IPR036388">
    <property type="entry name" value="WH-like_DNA-bd_sf"/>
</dbReference>
<dbReference type="InterPro" id="IPR039425">
    <property type="entry name" value="RNA_pol_sigma-70-like"/>
</dbReference>
<dbReference type="SUPFAM" id="SSF88659">
    <property type="entry name" value="Sigma3 and sigma4 domains of RNA polymerase sigma factors"/>
    <property type="match status" value="1"/>
</dbReference>
<evidence type="ECO:0000256" key="3">
    <source>
        <dbReference type="ARBA" id="ARBA00023082"/>
    </source>
</evidence>
<dbReference type="Proteomes" id="UP000177354">
    <property type="component" value="Unassembled WGS sequence"/>
</dbReference>
<feature type="region of interest" description="Disordered" evidence="5">
    <location>
        <begin position="42"/>
        <end position="98"/>
    </location>
</feature>
<dbReference type="AlphaFoldDB" id="A0A1F5Z3M1"/>
<evidence type="ECO:0000256" key="4">
    <source>
        <dbReference type="ARBA" id="ARBA00023163"/>
    </source>
</evidence>
<feature type="domain" description="RNA polymerase sigma-70 region 2" evidence="6">
    <location>
        <begin position="141"/>
        <end position="207"/>
    </location>
</feature>
<dbReference type="GO" id="GO:0006352">
    <property type="term" value="P:DNA-templated transcription initiation"/>
    <property type="evidence" value="ECO:0007669"/>
    <property type="project" value="InterPro"/>
</dbReference>
<comment type="caution">
    <text evidence="7">The sequence shown here is derived from an EMBL/GenBank/DDBJ whole genome shotgun (WGS) entry which is preliminary data.</text>
</comment>
<dbReference type="PANTHER" id="PTHR43133">
    <property type="entry name" value="RNA POLYMERASE ECF-TYPE SIGMA FACTO"/>
    <property type="match status" value="1"/>
</dbReference>
<organism evidence="7 8">
    <name type="scientific">Candidatus Gottesmanbacteria bacterium RIFCSPHIGHO2_01_FULL_40_15</name>
    <dbReference type="NCBI Taxonomy" id="1798376"/>
    <lineage>
        <taxon>Bacteria</taxon>
        <taxon>Candidatus Gottesmaniibacteriota</taxon>
    </lineage>
</organism>
<keyword evidence="4" id="KW-0804">Transcription</keyword>
<keyword evidence="2" id="KW-0805">Transcription regulation</keyword>
<dbReference type="Pfam" id="PF04542">
    <property type="entry name" value="Sigma70_r2"/>
    <property type="match status" value="1"/>
</dbReference>
<dbReference type="InterPro" id="IPR013324">
    <property type="entry name" value="RNA_pol_sigma_r3/r4-like"/>
</dbReference>
<dbReference type="InterPro" id="IPR014284">
    <property type="entry name" value="RNA_pol_sigma-70_dom"/>
</dbReference>
<dbReference type="EMBL" id="MFJF01000012">
    <property type="protein sequence ID" value="OGG07026.1"/>
    <property type="molecule type" value="Genomic_DNA"/>
</dbReference>
<feature type="compositionally biased region" description="Polar residues" evidence="5">
    <location>
        <begin position="53"/>
        <end position="75"/>
    </location>
</feature>
<evidence type="ECO:0000256" key="5">
    <source>
        <dbReference type="SAM" id="MobiDB-lite"/>
    </source>
</evidence>
<dbReference type="GO" id="GO:0016987">
    <property type="term" value="F:sigma factor activity"/>
    <property type="evidence" value="ECO:0007669"/>
    <property type="project" value="UniProtKB-KW"/>
</dbReference>
<comment type="similarity">
    <text evidence="1">Belongs to the sigma-70 factor family. ECF subfamily.</text>
</comment>
<evidence type="ECO:0000313" key="8">
    <source>
        <dbReference type="Proteomes" id="UP000177354"/>
    </source>
</evidence>
<dbReference type="Gene3D" id="1.10.1740.10">
    <property type="match status" value="1"/>
</dbReference>
<keyword evidence="3" id="KW-0731">Sigma factor</keyword>
<dbReference type="PANTHER" id="PTHR43133:SF57">
    <property type="entry name" value="RNA POLYMERASE SIGMA-70 FACTOR"/>
    <property type="match status" value="1"/>
</dbReference>
<protein>
    <recommendedName>
        <fullName evidence="6">RNA polymerase sigma-70 region 2 domain-containing protein</fullName>
    </recommendedName>
</protein>